<keyword evidence="10 21" id="KW-0732">Signal</keyword>
<dbReference type="PANTHER" id="PTHR12053:SF3">
    <property type="entry name" value="CARBOXYPEPTIDASE Q"/>
    <property type="match status" value="1"/>
</dbReference>
<keyword evidence="12" id="KW-0256">Endoplasmic reticulum</keyword>
<dbReference type="EMBL" id="JACHKT010000015">
    <property type="protein sequence ID" value="MBB6003622.1"/>
    <property type="molecule type" value="Genomic_DNA"/>
</dbReference>
<dbReference type="InterPro" id="IPR007484">
    <property type="entry name" value="Peptidase_M28"/>
</dbReference>
<evidence type="ECO:0000256" key="9">
    <source>
        <dbReference type="ARBA" id="ARBA00022723"/>
    </source>
</evidence>
<keyword evidence="7" id="KW-0121">Carboxypeptidase</keyword>
<reference evidence="23 24" key="1">
    <citation type="submission" date="2020-08" db="EMBL/GenBank/DDBJ databases">
        <title>Functional genomics of gut bacteria from endangered species of beetles.</title>
        <authorList>
            <person name="Carlos-Shanley C."/>
        </authorList>
    </citation>
    <scope>NUCLEOTIDE SEQUENCE [LARGE SCALE GENOMIC DNA]</scope>
    <source>
        <strain evidence="23 24">S00070</strain>
    </source>
</reference>
<comment type="subunit">
    <text evidence="19">Homodimer. The monomeric form is inactive while the homodimer is active.</text>
</comment>
<evidence type="ECO:0000256" key="21">
    <source>
        <dbReference type="SAM" id="SignalP"/>
    </source>
</evidence>
<keyword evidence="9" id="KW-0479">Metal-binding</keyword>
<evidence type="ECO:0000256" key="5">
    <source>
        <dbReference type="ARBA" id="ARBA00014116"/>
    </source>
</evidence>
<comment type="caution">
    <text evidence="23">The sequence shown here is derived from an EMBL/GenBank/DDBJ whole genome shotgun (WGS) entry which is preliminary data.</text>
</comment>
<dbReference type="PANTHER" id="PTHR12053">
    <property type="entry name" value="PROTEASE FAMILY M28 PLASMA GLUTAMATE CARBOXYPEPTIDASE-RELATED"/>
    <property type="match status" value="1"/>
</dbReference>
<keyword evidence="24" id="KW-1185">Reference proteome</keyword>
<evidence type="ECO:0000256" key="3">
    <source>
        <dbReference type="ARBA" id="ARBA00004555"/>
    </source>
</evidence>
<dbReference type="GO" id="GO:0004180">
    <property type="term" value="F:carboxypeptidase activity"/>
    <property type="evidence" value="ECO:0007669"/>
    <property type="project" value="UniProtKB-KW"/>
</dbReference>
<dbReference type="Proteomes" id="UP000524404">
    <property type="component" value="Unassembled WGS sequence"/>
</dbReference>
<evidence type="ECO:0000256" key="15">
    <source>
        <dbReference type="ARBA" id="ARBA00023049"/>
    </source>
</evidence>
<feature type="chain" id="PRO_5033067917" description="Carboxypeptidase Q" evidence="21">
    <location>
        <begin position="22"/>
        <end position="458"/>
    </location>
</feature>
<evidence type="ECO:0000256" key="11">
    <source>
        <dbReference type="ARBA" id="ARBA00022801"/>
    </source>
</evidence>
<keyword evidence="16" id="KW-0865">Zymogen</keyword>
<evidence type="ECO:0000256" key="2">
    <source>
        <dbReference type="ARBA" id="ARBA00004371"/>
    </source>
</evidence>
<evidence type="ECO:0000259" key="22">
    <source>
        <dbReference type="Pfam" id="PF04389"/>
    </source>
</evidence>
<evidence type="ECO:0000256" key="14">
    <source>
        <dbReference type="ARBA" id="ARBA00023034"/>
    </source>
</evidence>
<keyword evidence="18" id="KW-0458">Lysosome</keyword>
<gene>
    <name evidence="23" type="ORF">HNP25_002280</name>
</gene>
<organism evidence="23 24">
    <name type="scientific">Arcicella rosea</name>
    <dbReference type="NCBI Taxonomy" id="502909"/>
    <lineage>
        <taxon>Bacteria</taxon>
        <taxon>Pseudomonadati</taxon>
        <taxon>Bacteroidota</taxon>
        <taxon>Cytophagia</taxon>
        <taxon>Cytophagales</taxon>
        <taxon>Flectobacillaceae</taxon>
        <taxon>Arcicella</taxon>
    </lineage>
</organism>
<dbReference type="GO" id="GO:0005576">
    <property type="term" value="C:extracellular region"/>
    <property type="evidence" value="ECO:0007669"/>
    <property type="project" value="UniProtKB-SubCell"/>
</dbReference>
<dbReference type="Pfam" id="PF04389">
    <property type="entry name" value="Peptidase_M28"/>
    <property type="match status" value="1"/>
</dbReference>
<evidence type="ECO:0000256" key="4">
    <source>
        <dbReference type="ARBA" id="ARBA00004613"/>
    </source>
</evidence>
<evidence type="ECO:0000256" key="6">
    <source>
        <dbReference type="ARBA" id="ARBA00022525"/>
    </source>
</evidence>
<sequence>MKKQTTFITSLILSLSLSSFAQDNDSTVIRKFFNESLSNGKSYEWLRDLTTNVGPRLSGSEGAKKAVQWGKTLLESGGYDRVFLQDVMVPHWVRGAKEEGYILDGKQKIKVPLVALGGSVATPKKGITAEVIEVKTFQELRALGKEKCEGKIIFFNRPMDPTKINTFEAYGQAGDQRRSGANEAAKLGAIGVIIRSLSSTENDFPHTGSMVYATGVPLIPAAALSTNAATLLSKTLKENPNTKFYFKQSCETLPDAPSHNVVAEIKGSEHPEEIIVVGGHLDSWDLAQGAHDDGTGIVQSIEVARLFKNLGIKPKHTIRIVLFMNEENGNRGGVKYAELAKQNNEKHIFALESDNGGFTPRGFGMQGASAELLAKVQSYRTLLAPYGLHEIERGGGGVDIGPLAPQGTVLIGFKPDAQRYFEYHHASNDTFDTVNQRELEMGAASMASLIYLLDNLIN</sequence>
<name>A0A841EJC7_9BACT</name>
<dbReference type="GO" id="GO:0070573">
    <property type="term" value="F:metallodipeptidase activity"/>
    <property type="evidence" value="ECO:0007669"/>
    <property type="project" value="InterPro"/>
</dbReference>
<evidence type="ECO:0000256" key="13">
    <source>
        <dbReference type="ARBA" id="ARBA00022833"/>
    </source>
</evidence>
<dbReference type="AlphaFoldDB" id="A0A841EJC7"/>
<keyword evidence="17" id="KW-0325">Glycoprotein</keyword>
<keyword evidence="8" id="KW-0645">Protease</keyword>
<dbReference type="GO" id="GO:0046872">
    <property type="term" value="F:metal ion binding"/>
    <property type="evidence" value="ECO:0007669"/>
    <property type="project" value="UniProtKB-KW"/>
</dbReference>
<evidence type="ECO:0000256" key="19">
    <source>
        <dbReference type="ARBA" id="ARBA00025833"/>
    </source>
</evidence>
<accession>A0A841EJC7</accession>
<dbReference type="Gene3D" id="3.40.630.10">
    <property type="entry name" value="Zn peptidases"/>
    <property type="match status" value="1"/>
</dbReference>
<dbReference type="SUPFAM" id="SSF53187">
    <property type="entry name" value="Zn-dependent exopeptidases"/>
    <property type="match status" value="1"/>
</dbReference>
<feature type="domain" description="Peptidase M28" evidence="22">
    <location>
        <begin position="260"/>
        <end position="445"/>
    </location>
</feature>
<dbReference type="RefSeq" id="WP_184134177.1">
    <property type="nucleotide sequence ID" value="NZ_JACHKT010000015.1"/>
</dbReference>
<dbReference type="Gene3D" id="3.50.30.30">
    <property type="match status" value="1"/>
</dbReference>
<comment type="subcellular location">
    <subcellularLocation>
        <location evidence="1">Endoplasmic reticulum</location>
    </subcellularLocation>
    <subcellularLocation>
        <location evidence="3">Golgi apparatus</location>
    </subcellularLocation>
    <subcellularLocation>
        <location evidence="2">Lysosome</location>
    </subcellularLocation>
    <subcellularLocation>
        <location evidence="4">Secreted</location>
    </subcellularLocation>
</comment>
<dbReference type="GO" id="GO:0006508">
    <property type="term" value="P:proteolysis"/>
    <property type="evidence" value="ECO:0007669"/>
    <property type="project" value="UniProtKB-KW"/>
</dbReference>
<evidence type="ECO:0000313" key="24">
    <source>
        <dbReference type="Proteomes" id="UP000524404"/>
    </source>
</evidence>
<keyword evidence="13" id="KW-0862">Zinc</keyword>
<evidence type="ECO:0000313" key="23">
    <source>
        <dbReference type="EMBL" id="MBB6003622.1"/>
    </source>
</evidence>
<dbReference type="GO" id="GO:0005764">
    <property type="term" value="C:lysosome"/>
    <property type="evidence" value="ECO:0007669"/>
    <property type="project" value="UniProtKB-SubCell"/>
</dbReference>
<evidence type="ECO:0000256" key="17">
    <source>
        <dbReference type="ARBA" id="ARBA00023180"/>
    </source>
</evidence>
<evidence type="ECO:0000256" key="1">
    <source>
        <dbReference type="ARBA" id="ARBA00004240"/>
    </source>
</evidence>
<protein>
    <recommendedName>
        <fullName evidence="5">Carboxypeptidase Q</fullName>
    </recommendedName>
    <alternativeName>
        <fullName evidence="20">Plasma glutamate carboxypeptidase</fullName>
    </alternativeName>
</protein>
<keyword evidence="11" id="KW-0378">Hydrolase</keyword>
<evidence type="ECO:0000256" key="8">
    <source>
        <dbReference type="ARBA" id="ARBA00022670"/>
    </source>
</evidence>
<evidence type="ECO:0000256" key="12">
    <source>
        <dbReference type="ARBA" id="ARBA00022824"/>
    </source>
</evidence>
<keyword evidence="15" id="KW-0482">Metalloprotease</keyword>
<evidence type="ECO:0000256" key="18">
    <source>
        <dbReference type="ARBA" id="ARBA00023228"/>
    </source>
</evidence>
<keyword evidence="14" id="KW-0333">Golgi apparatus</keyword>
<evidence type="ECO:0000256" key="20">
    <source>
        <dbReference type="ARBA" id="ARBA00033328"/>
    </source>
</evidence>
<evidence type="ECO:0000256" key="7">
    <source>
        <dbReference type="ARBA" id="ARBA00022645"/>
    </source>
</evidence>
<keyword evidence="6" id="KW-0964">Secreted</keyword>
<proteinExistence type="predicted"/>
<evidence type="ECO:0000256" key="10">
    <source>
        <dbReference type="ARBA" id="ARBA00022729"/>
    </source>
</evidence>
<evidence type="ECO:0000256" key="16">
    <source>
        <dbReference type="ARBA" id="ARBA00023145"/>
    </source>
</evidence>
<feature type="signal peptide" evidence="21">
    <location>
        <begin position="1"/>
        <end position="21"/>
    </location>
</feature>
<dbReference type="InterPro" id="IPR039866">
    <property type="entry name" value="CPQ"/>
</dbReference>